<evidence type="ECO:0000313" key="2">
    <source>
        <dbReference type="EMBL" id="EXC25014.1"/>
    </source>
</evidence>
<feature type="domain" description="RNase H type-1" evidence="1">
    <location>
        <begin position="228"/>
        <end position="369"/>
    </location>
</feature>
<dbReference type="GO" id="GO:0003676">
    <property type="term" value="F:nucleic acid binding"/>
    <property type="evidence" value="ECO:0007669"/>
    <property type="project" value="InterPro"/>
</dbReference>
<dbReference type="SUPFAM" id="SSF56672">
    <property type="entry name" value="DNA/RNA polymerases"/>
    <property type="match status" value="1"/>
</dbReference>
<dbReference type="PANTHER" id="PTHR48475:SF2">
    <property type="entry name" value="RIBONUCLEASE H"/>
    <property type="match status" value="1"/>
</dbReference>
<dbReference type="GO" id="GO:0004523">
    <property type="term" value="F:RNA-DNA hybrid ribonuclease activity"/>
    <property type="evidence" value="ECO:0007669"/>
    <property type="project" value="InterPro"/>
</dbReference>
<sequence length="399" mass="45550">MLVKSARTNQHVTYLEEIFDVLRRYHMKLNPLKCAFEVGFGKFLSFMVSNREIEANPEKIKALQDMKSPTRPKEVQRLTGCVAALNRFISKATDKCVPFFDTLKGSHHFEWTPRCEEAFQKLKEHLGMPPILSKPIPGDRLSLYLSVSEHAVSFVLIRNEEKVQLPVYYVSKRLLDAESRYFEMEQLAHALMFDIEYVPRAAIKGHVLADFLVEFSHRPTPATNEEVKVVEWKLYVDGASSEAESSADVMLISLEGHKITSAVRFKFKASNNEAEYEALIAGLRLASHLKIQRISIFSDSQLVVGQVKEEYQARNERMRAGTKRNTNGDALAKLASLKDSDILRVVPIEEVERSTIDEKVKALTIQTVEDWMTPLIQYLADTKLLDNKKEARRVKYIAA</sequence>
<dbReference type="InterPro" id="IPR041577">
    <property type="entry name" value="RT_RNaseH_2"/>
</dbReference>
<dbReference type="CDD" id="cd09279">
    <property type="entry name" value="RNase_HI_like"/>
    <property type="match status" value="1"/>
</dbReference>
<dbReference type="SUPFAM" id="SSF53098">
    <property type="entry name" value="Ribonuclease H-like"/>
    <property type="match status" value="1"/>
</dbReference>
<accession>W9SSV8</accession>
<dbReference type="InterPro" id="IPR036397">
    <property type="entry name" value="RNaseH_sf"/>
</dbReference>
<dbReference type="EMBL" id="KE346040">
    <property type="protein sequence ID" value="EXC25014.1"/>
    <property type="molecule type" value="Genomic_DNA"/>
</dbReference>
<reference evidence="3" key="1">
    <citation type="submission" date="2013-01" db="EMBL/GenBank/DDBJ databases">
        <title>Draft Genome Sequence of a Mulberry Tree, Morus notabilis C.K. Schneid.</title>
        <authorList>
            <person name="He N."/>
            <person name="Zhao S."/>
        </authorList>
    </citation>
    <scope>NUCLEOTIDE SEQUENCE</scope>
</reference>
<dbReference type="PROSITE" id="PS50879">
    <property type="entry name" value="RNASE_H_1"/>
    <property type="match status" value="1"/>
</dbReference>
<dbReference type="Pfam" id="PF13456">
    <property type="entry name" value="RVT_3"/>
    <property type="match status" value="1"/>
</dbReference>
<keyword evidence="3" id="KW-1185">Reference proteome</keyword>
<dbReference type="InterPro" id="IPR043502">
    <property type="entry name" value="DNA/RNA_pol_sf"/>
</dbReference>
<name>W9SSV8_9ROSA</name>
<dbReference type="PANTHER" id="PTHR48475">
    <property type="entry name" value="RIBONUCLEASE H"/>
    <property type="match status" value="1"/>
</dbReference>
<dbReference type="AlphaFoldDB" id="W9SSV8"/>
<dbReference type="InterPro" id="IPR002156">
    <property type="entry name" value="RNaseH_domain"/>
</dbReference>
<dbReference type="Pfam" id="PF17919">
    <property type="entry name" value="RT_RNaseH_2"/>
    <property type="match status" value="1"/>
</dbReference>
<dbReference type="Gene3D" id="3.30.420.10">
    <property type="entry name" value="Ribonuclease H-like superfamily/Ribonuclease H"/>
    <property type="match status" value="1"/>
</dbReference>
<dbReference type="eggNOG" id="KOG0017">
    <property type="taxonomic scope" value="Eukaryota"/>
</dbReference>
<dbReference type="InterPro" id="IPR043128">
    <property type="entry name" value="Rev_trsase/Diguanyl_cyclase"/>
</dbReference>
<dbReference type="Proteomes" id="UP000030645">
    <property type="component" value="Unassembled WGS sequence"/>
</dbReference>
<dbReference type="Gene3D" id="3.30.70.270">
    <property type="match status" value="2"/>
</dbReference>
<protein>
    <submittedName>
        <fullName evidence="2">Retrovirus-related Pol polyprotein from transposon 412</fullName>
    </submittedName>
</protein>
<organism evidence="2 3">
    <name type="scientific">Morus notabilis</name>
    <dbReference type="NCBI Taxonomy" id="981085"/>
    <lineage>
        <taxon>Eukaryota</taxon>
        <taxon>Viridiplantae</taxon>
        <taxon>Streptophyta</taxon>
        <taxon>Embryophyta</taxon>
        <taxon>Tracheophyta</taxon>
        <taxon>Spermatophyta</taxon>
        <taxon>Magnoliopsida</taxon>
        <taxon>eudicotyledons</taxon>
        <taxon>Gunneridae</taxon>
        <taxon>Pentapetalae</taxon>
        <taxon>rosids</taxon>
        <taxon>fabids</taxon>
        <taxon>Rosales</taxon>
        <taxon>Moraceae</taxon>
        <taxon>Moreae</taxon>
        <taxon>Morus</taxon>
    </lineage>
</organism>
<evidence type="ECO:0000313" key="3">
    <source>
        <dbReference type="Proteomes" id="UP000030645"/>
    </source>
</evidence>
<dbReference type="InterPro" id="IPR012337">
    <property type="entry name" value="RNaseH-like_sf"/>
</dbReference>
<dbReference type="STRING" id="981085.W9SSV8"/>
<proteinExistence type="predicted"/>
<gene>
    <name evidence="2" type="ORF">L484_021884</name>
</gene>
<evidence type="ECO:0000259" key="1">
    <source>
        <dbReference type="PROSITE" id="PS50879"/>
    </source>
</evidence>